<dbReference type="EMBL" id="LUCH01006746">
    <property type="protein sequence ID" value="KAF5397122.1"/>
    <property type="molecule type" value="Genomic_DNA"/>
</dbReference>
<keyword evidence="1" id="KW-0175">Coiled coil</keyword>
<evidence type="ECO:0000313" key="2">
    <source>
        <dbReference type="EMBL" id="KAF5397122.1"/>
    </source>
</evidence>
<evidence type="ECO:0008006" key="4">
    <source>
        <dbReference type="Google" id="ProtNLM"/>
    </source>
</evidence>
<organism evidence="2 3">
    <name type="scientific">Paragonimus heterotremus</name>
    <dbReference type="NCBI Taxonomy" id="100268"/>
    <lineage>
        <taxon>Eukaryota</taxon>
        <taxon>Metazoa</taxon>
        <taxon>Spiralia</taxon>
        <taxon>Lophotrochozoa</taxon>
        <taxon>Platyhelminthes</taxon>
        <taxon>Trematoda</taxon>
        <taxon>Digenea</taxon>
        <taxon>Plagiorchiida</taxon>
        <taxon>Troglotremata</taxon>
        <taxon>Troglotrematidae</taxon>
        <taxon>Paragonimus</taxon>
    </lineage>
</organism>
<feature type="coiled-coil region" evidence="1">
    <location>
        <begin position="95"/>
        <end position="122"/>
    </location>
</feature>
<protein>
    <recommendedName>
        <fullName evidence="4">Stathmin</fullName>
    </recommendedName>
</protein>
<name>A0A8J4TAJ9_9TREM</name>
<evidence type="ECO:0000313" key="3">
    <source>
        <dbReference type="Proteomes" id="UP000748531"/>
    </source>
</evidence>
<evidence type="ECO:0000256" key="1">
    <source>
        <dbReference type="SAM" id="Coils"/>
    </source>
</evidence>
<gene>
    <name evidence="2" type="ORF">PHET_09508</name>
</gene>
<reference evidence="2" key="1">
    <citation type="submission" date="2019-05" db="EMBL/GenBank/DDBJ databases">
        <title>Annotation for the trematode Paragonimus heterotremus.</title>
        <authorList>
            <person name="Choi Y.-J."/>
        </authorList>
    </citation>
    <scope>NUCLEOTIDE SEQUENCE</scope>
    <source>
        <strain evidence="2">LC</strain>
    </source>
</reference>
<accession>A0A8J4TAJ9</accession>
<sequence length="138" mass="15796">MSTSLMNTSVSFEIPLDEDKAKSPRTPRAAHLLGSPNRSVLCETDLVERLEKADQRRCNVLEETRTKNAQVIQKVMSVREQKVQKLLNRSTDILINIEEDQARKAERRKQAIEEKISLAKKEARLSLLIYLPLLSVKN</sequence>
<comment type="caution">
    <text evidence="2">The sequence shown here is derived from an EMBL/GenBank/DDBJ whole genome shotgun (WGS) entry which is preliminary data.</text>
</comment>
<dbReference type="Proteomes" id="UP000748531">
    <property type="component" value="Unassembled WGS sequence"/>
</dbReference>
<proteinExistence type="predicted"/>
<dbReference type="AlphaFoldDB" id="A0A8J4TAJ9"/>
<keyword evidence="3" id="KW-1185">Reference proteome</keyword>
<dbReference type="OrthoDB" id="6266073at2759"/>